<feature type="compositionally biased region" description="Basic and acidic residues" evidence="4">
    <location>
        <begin position="108"/>
        <end position="120"/>
    </location>
</feature>
<keyword evidence="1 2" id="KW-0238">DNA-binding</keyword>
<evidence type="ECO:0000256" key="1">
    <source>
        <dbReference type="ARBA" id="ARBA00023125"/>
    </source>
</evidence>
<dbReference type="PIRSF" id="PIRSF002070">
    <property type="entry name" value="SSB"/>
    <property type="match status" value="1"/>
</dbReference>
<dbReference type="InterPro" id="IPR000424">
    <property type="entry name" value="Primosome_PriB/ssb"/>
</dbReference>
<sequence>MNKFVGIGRLSADPIGKTTSSGVEYSRFTLAIQRRQSAGTESVVDFVPCIAWRNNASFINKFLDKGALVAVEGEFQSSRSVANGQTYVNYTIHVDNIESLENRQTAEMRRQKRDQSDGKTFDIPNINSNSEQTLPHKQSNNSVNETVLDDWKELFDGVDEL</sequence>
<evidence type="ECO:0000256" key="3">
    <source>
        <dbReference type="RuleBase" id="RU000524"/>
    </source>
</evidence>
<dbReference type="RefSeq" id="WP_169604862.1">
    <property type="nucleotide sequence ID" value="NZ_CP051481.1"/>
</dbReference>
<dbReference type="InterPro" id="IPR011344">
    <property type="entry name" value="ssDNA-bd"/>
</dbReference>
<dbReference type="AlphaFoldDB" id="A0A858U462"/>
<dbReference type="GO" id="GO:0006260">
    <property type="term" value="P:DNA replication"/>
    <property type="evidence" value="ECO:0007669"/>
    <property type="project" value="InterPro"/>
</dbReference>
<dbReference type="GO" id="GO:0003697">
    <property type="term" value="F:single-stranded DNA binding"/>
    <property type="evidence" value="ECO:0007669"/>
    <property type="project" value="InterPro"/>
</dbReference>
<evidence type="ECO:0000313" key="6">
    <source>
        <dbReference type="Proteomes" id="UP000501060"/>
    </source>
</evidence>
<evidence type="ECO:0000313" key="5">
    <source>
        <dbReference type="EMBL" id="QJG66811.1"/>
    </source>
</evidence>
<dbReference type="Gene3D" id="2.40.50.140">
    <property type="entry name" value="Nucleic acid-binding proteins"/>
    <property type="match status" value="1"/>
</dbReference>
<evidence type="ECO:0000256" key="4">
    <source>
        <dbReference type="SAM" id="MobiDB-lite"/>
    </source>
</evidence>
<dbReference type="Proteomes" id="UP000501060">
    <property type="component" value="Chromosome"/>
</dbReference>
<feature type="region of interest" description="Disordered" evidence="4">
    <location>
        <begin position="108"/>
        <end position="142"/>
    </location>
</feature>
<protein>
    <recommendedName>
        <fullName evidence="2 3">Single-stranded DNA-binding protein</fullName>
    </recommendedName>
</protein>
<dbReference type="CDD" id="cd04496">
    <property type="entry name" value="SSB_OBF"/>
    <property type="match status" value="1"/>
</dbReference>
<keyword evidence="6" id="KW-1185">Reference proteome</keyword>
<proteinExistence type="predicted"/>
<reference evidence="5 6" key="1">
    <citation type="submission" date="2020-04" db="EMBL/GenBank/DDBJ databases">
        <title>Novel Mycoplasma species detected in Phocoena phocoena (harbor porpoise) from the USA.</title>
        <authorList>
            <person name="Volokhov D.V."/>
        </authorList>
    </citation>
    <scope>NUCLEOTIDE SEQUENCE [LARGE SCALE GENOMIC DNA]</scope>
    <source>
        <strain evidence="5 6">Phocoena C-264-GEN</strain>
    </source>
</reference>
<evidence type="ECO:0000256" key="2">
    <source>
        <dbReference type="PIRNR" id="PIRNR002070"/>
    </source>
</evidence>
<dbReference type="EMBL" id="CP051481">
    <property type="protein sequence ID" value="QJG66811.1"/>
    <property type="molecule type" value="Genomic_DNA"/>
</dbReference>
<dbReference type="SUPFAM" id="SSF50249">
    <property type="entry name" value="Nucleic acid-binding proteins"/>
    <property type="match status" value="1"/>
</dbReference>
<accession>A0A858U462</accession>
<feature type="compositionally biased region" description="Polar residues" evidence="4">
    <location>
        <begin position="125"/>
        <end position="142"/>
    </location>
</feature>
<gene>
    <name evidence="5" type="ORF">HGG69_00485</name>
</gene>
<dbReference type="NCBIfam" id="TIGR00621">
    <property type="entry name" value="ssb"/>
    <property type="match status" value="1"/>
</dbReference>
<dbReference type="PROSITE" id="PS50935">
    <property type="entry name" value="SSB"/>
    <property type="match status" value="1"/>
</dbReference>
<organism evidence="5 6">
    <name type="scientific">Mycoplasma phocoenae</name>
    <dbReference type="NCBI Taxonomy" id="754517"/>
    <lineage>
        <taxon>Bacteria</taxon>
        <taxon>Bacillati</taxon>
        <taxon>Mycoplasmatota</taxon>
        <taxon>Mollicutes</taxon>
        <taxon>Mycoplasmataceae</taxon>
        <taxon>Mycoplasma</taxon>
    </lineage>
</organism>
<dbReference type="Pfam" id="PF00436">
    <property type="entry name" value="SSB"/>
    <property type="match status" value="1"/>
</dbReference>
<dbReference type="KEGG" id="mphe:HGG69_00485"/>
<name>A0A858U462_9MOLU</name>
<dbReference type="InterPro" id="IPR012340">
    <property type="entry name" value="NA-bd_OB-fold"/>
</dbReference>